<proteinExistence type="predicted"/>
<dbReference type="SUPFAM" id="SSF54593">
    <property type="entry name" value="Glyoxalase/Bleomycin resistance protein/Dihydroxybiphenyl dioxygenase"/>
    <property type="match status" value="1"/>
</dbReference>
<organism evidence="2 3">
    <name type="scientific">Corynebacterium occultum</name>
    <dbReference type="NCBI Taxonomy" id="2675219"/>
    <lineage>
        <taxon>Bacteria</taxon>
        <taxon>Bacillati</taxon>
        <taxon>Actinomycetota</taxon>
        <taxon>Actinomycetes</taxon>
        <taxon>Mycobacteriales</taxon>
        <taxon>Corynebacteriaceae</taxon>
        <taxon>Corynebacterium</taxon>
    </lineage>
</organism>
<dbReference type="RefSeq" id="WP_156231775.1">
    <property type="nucleotide sequence ID" value="NZ_CP046455.1"/>
</dbReference>
<dbReference type="EMBL" id="CP046455">
    <property type="protein sequence ID" value="QGU08312.1"/>
    <property type="molecule type" value="Genomic_DNA"/>
</dbReference>
<dbReference type="InterPro" id="IPR004360">
    <property type="entry name" value="Glyas_Fos-R_dOase_dom"/>
</dbReference>
<dbReference type="PANTHER" id="PTHR33990">
    <property type="entry name" value="PROTEIN YJDN-RELATED"/>
    <property type="match status" value="1"/>
</dbReference>
<gene>
    <name evidence="2" type="ORF">COCCU_12060</name>
</gene>
<dbReference type="Proteomes" id="UP000424462">
    <property type="component" value="Chromosome"/>
</dbReference>
<dbReference type="Gene3D" id="3.10.180.10">
    <property type="entry name" value="2,3-Dihydroxybiphenyl 1,2-Dioxygenase, domain 1"/>
    <property type="match status" value="1"/>
</dbReference>
<dbReference type="InterPro" id="IPR029068">
    <property type="entry name" value="Glyas_Bleomycin-R_OHBP_Dase"/>
</dbReference>
<accession>A0A6B8VRW0</accession>
<evidence type="ECO:0000313" key="3">
    <source>
        <dbReference type="Proteomes" id="UP000424462"/>
    </source>
</evidence>
<feature type="domain" description="Glyoxalase/fosfomycin resistance/dioxygenase" evidence="1">
    <location>
        <begin position="16"/>
        <end position="136"/>
    </location>
</feature>
<evidence type="ECO:0000313" key="2">
    <source>
        <dbReference type="EMBL" id="QGU08312.1"/>
    </source>
</evidence>
<dbReference type="AlphaFoldDB" id="A0A6B8VRW0"/>
<dbReference type="Pfam" id="PF00903">
    <property type="entry name" value="Glyoxalase"/>
    <property type="match status" value="1"/>
</dbReference>
<dbReference type="InterPro" id="IPR028973">
    <property type="entry name" value="PhnB-like"/>
</dbReference>
<name>A0A6B8VRW0_9CORY</name>
<reference evidence="2 3" key="1">
    <citation type="submission" date="2019-11" db="EMBL/GenBank/DDBJ databases">
        <title>Complete genome sequence of Corynebacterium kalinowskii 1959, a novel Corynebacterium species isolated from soil of a small paddock in Vilsendorf, Germany.</title>
        <authorList>
            <person name="Schaffert L."/>
            <person name="Ruwe M."/>
            <person name="Milse J."/>
            <person name="Hanuschka K."/>
            <person name="Ortseifen V."/>
            <person name="Droste J."/>
            <person name="Brandt D."/>
            <person name="Schlueter L."/>
            <person name="Kutter Y."/>
            <person name="Vinke S."/>
            <person name="Viehoefer P."/>
            <person name="Jacob L."/>
            <person name="Luebke N.-C."/>
            <person name="Schulte-Berndt E."/>
            <person name="Hain C."/>
            <person name="Linder M."/>
            <person name="Schmidt P."/>
            <person name="Wollenschlaeger L."/>
            <person name="Luttermann T."/>
            <person name="Thieme E."/>
            <person name="Hassa J."/>
            <person name="Haak M."/>
            <person name="Wittchen M."/>
            <person name="Mentz A."/>
            <person name="Persicke M."/>
            <person name="Busche T."/>
            <person name="Ruckert C."/>
        </authorList>
    </citation>
    <scope>NUCLEOTIDE SEQUENCE [LARGE SCALE GENOMIC DNA]</scope>
    <source>
        <strain evidence="2 3">2039</strain>
    </source>
</reference>
<dbReference type="PANTHER" id="PTHR33990:SF1">
    <property type="entry name" value="PROTEIN YJDN"/>
    <property type="match status" value="1"/>
</dbReference>
<dbReference type="CDD" id="cd06588">
    <property type="entry name" value="PhnB_like"/>
    <property type="match status" value="1"/>
</dbReference>
<keyword evidence="3" id="KW-1185">Reference proteome</keyword>
<dbReference type="KEGG" id="cok:COCCU_12060"/>
<evidence type="ECO:0000259" key="1">
    <source>
        <dbReference type="Pfam" id="PF00903"/>
    </source>
</evidence>
<sequence length="139" mass="15407">MSKFLATYISLPGTTRAAFEHWHEILGGELDLMTYRDNPMEGMPFEPDPDAVAHVTLRSPGVELAGGDQMPGDDNQYPVRDTAYSLLYTLDNAEEGRRVIDAFLAGGGESNMPFEEAPWGGWYGQVFDRFGVMWAISTP</sequence>
<protein>
    <recommendedName>
        <fullName evidence="1">Glyoxalase/fosfomycin resistance/dioxygenase domain-containing protein</fullName>
    </recommendedName>
</protein>